<keyword evidence="14 18" id="KW-0594">Phospholipid biosynthesis</keyword>
<protein>
    <recommendedName>
        <fullName evidence="6 18">CDP-diacylglycerol--serine O-phosphatidyltransferase</fullName>
        <ecNumber evidence="5 18">2.7.8.8</ecNumber>
    </recommendedName>
    <alternativeName>
        <fullName evidence="16 18">Phosphatidylserine synthase</fullName>
    </alternativeName>
</protein>
<dbReference type="FunFam" id="1.20.120.1760:FF:000022">
    <property type="entry name" value="CDP-diacylglycerol--serine O-phosphatidyltransferase"/>
    <property type="match status" value="1"/>
</dbReference>
<dbReference type="GO" id="GO:0003882">
    <property type="term" value="F:CDP-diacylglycerol-serine O-phosphatidyltransferase activity"/>
    <property type="evidence" value="ECO:0007669"/>
    <property type="project" value="UniProtKB-UniRule"/>
</dbReference>
<organism evidence="20 21">
    <name type="scientific">Pseudocercospora eumusae</name>
    <dbReference type="NCBI Taxonomy" id="321146"/>
    <lineage>
        <taxon>Eukaryota</taxon>
        <taxon>Fungi</taxon>
        <taxon>Dikarya</taxon>
        <taxon>Ascomycota</taxon>
        <taxon>Pezizomycotina</taxon>
        <taxon>Dothideomycetes</taxon>
        <taxon>Dothideomycetidae</taxon>
        <taxon>Mycosphaerellales</taxon>
        <taxon>Mycosphaerellaceae</taxon>
        <taxon>Pseudocercospora</taxon>
    </lineage>
</organism>
<evidence type="ECO:0000256" key="8">
    <source>
        <dbReference type="ARBA" id="ARBA00022679"/>
    </source>
</evidence>
<keyword evidence="10 18" id="KW-0256">Endoplasmic reticulum</keyword>
<dbReference type="GO" id="GO:0006646">
    <property type="term" value="P:phosphatidylethanolamine biosynthetic process"/>
    <property type="evidence" value="ECO:0007669"/>
    <property type="project" value="UniProtKB-UniRule"/>
</dbReference>
<comment type="subcellular location">
    <subcellularLocation>
        <location evidence="2">Endoplasmic reticulum membrane</location>
        <topology evidence="2">Multi-pass membrane protein</topology>
    </subcellularLocation>
</comment>
<dbReference type="Gene3D" id="1.20.120.1760">
    <property type="match status" value="1"/>
</dbReference>
<keyword evidence="9" id="KW-0812">Transmembrane</keyword>
<evidence type="ECO:0000256" key="2">
    <source>
        <dbReference type="ARBA" id="ARBA00004477"/>
    </source>
</evidence>
<comment type="caution">
    <text evidence="20">The sequence shown here is derived from an EMBL/GenBank/DDBJ whole genome shotgun (WGS) entry which is preliminary data.</text>
</comment>
<keyword evidence="12 18" id="KW-0443">Lipid metabolism</keyword>
<evidence type="ECO:0000256" key="14">
    <source>
        <dbReference type="ARBA" id="ARBA00023209"/>
    </source>
</evidence>
<dbReference type="UniPathway" id="UPA00558">
    <property type="reaction ID" value="UER00615"/>
</dbReference>
<dbReference type="InterPro" id="IPR000462">
    <property type="entry name" value="CDP-OH_P_trans"/>
</dbReference>
<evidence type="ECO:0000256" key="6">
    <source>
        <dbReference type="ARBA" id="ARBA00017171"/>
    </source>
</evidence>
<dbReference type="AlphaFoldDB" id="A0A139HMX8"/>
<evidence type="ECO:0000256" key="5">
    <source>
        <dbReference type="ARBA" id="ARBA00013174"/>
    </source>
</evidence>
<sequence length="256" mass="28685">MTYNYHFYFYLTCTILPTQHYDYPLQHVQEKRNSEWRREGRGADDDDDDDDDNCLIRAYHLADLITLMNGFCGVMSILSSMRYIAGPPEEKANLWAALALPYAGMFFDFFDGAVARWRKKSSLMGAELDSLADLISFGCAPAACAFSIGLRTPLDQFFLTCFVLSGLARLARFNVTTGNVPKDKNGKAKYFEGLPIPTSLSIAALMAYWTTQSWIQEDVPFGTILTGTILEFHPVVGLFLAHGCCMLSKTLHVPKL</sequence>
<comment type="catalytic activity">
    <reaction evidence="1 18">
        <text>a CDP-1,2-diacyl-sn-glycerol + L-serine = a 1,2-diacyl-sn-glycero-3-phospho-L-serine + CMP + H(+)</text>
        <dbReference type="Rhea" id="RHEA:16913"/>
        <dbReference type="ChEBI" id="CHEBI:15378"/>
        <dbReference type="ChEBI" id="CHEBI:33384"/>
        <dbReference type="ChEBI" id="CHEBI:57262"/>
        <dbReference type="ChEBI" id="CHEBI:58332"/>
        <dbReference type="ChEBI" id="CHEBI:60377"/>
        <dbReference type="EC" id="2.7.8.8"/>
    </reaction>
</comment>
<dbReference type="Proteomes" id="UP000070133">
    <property type="component" value="Unassembled WGS sequence"/>
</dbReference>
<evidence type="ECO:0000256" key="15">
    <source>
        <dbReference type="ARBA" id="ARBA00023264"/>
    </source>
</evidence>
<dbReference type="OrthoDB" id="448573at2759"/>
<dbReference type="InterPro" id="IPR004533">
    <property type="entry name" value="CDP-diaglyc--ser_O-PTrfase"/>
</dbReference>
<evidence type="ECO:0000256" key="13">
    <source>
        <dbReference type="ARBA" id="ARBA00023136"/>
    </source>
</evidence>
<dbReference type="NCBIfam" id="TIGR00473">
    <property type="entry name" value="pssA"/>
    <property type="match status" value="1"/>
</dbReference>
<evidence type="ECO:0000313" key="21">
    <source>
        <dbReference type="Proteomes" id="UP000070133"/>
    </source>
</evidence>
<evidence type="ECO:0000256" key="10">
    <source>
        <dbReference type="ARBA" id="ARBA00022824"/>
    </source>
</evidence>
<dbReference type="EMBL" id="LFZN01000027">
    <property type="protein sequence ID" value="KXT03773.1"/>
    <property type="molecule type" value="Genomic_DNA"/>
</dbReference>
<keyword evidence="11" id="KW-1133">Transmembrane helix</keyword>
<comment type="pathway">
    <text evidence="17 18">Phospholipid metabolism; phosphatidylethanolamine biosynthesis; phosphatidylethanolamine from CDP-diacylglycerol: step 1/2.</text>
</comment>
<dbReference type="InterPro" id="IPR016271">
    <property type="entry name" value="CDP-diaglyc--ser_O-PTrfase_fun"/>
</dbReference>
<dbReference type="InterPro" id="IPR043130">
    <property type="entry name" value="CDP-OH_PTrfase_TM_dom"/>
</dbReference>
<dbReference type="PANTHER" id="PTHR14269">
    <property type="entry name" value="CDP-DIACYLGLYCEROL--GLYCEROL-3-PHOSPHATE 3-PHOSPHATIDYLTRANSFERASE-RELATED"/>
    <property type="match status" value="1"/>
</dbReference>
<dbReference type="InterPro" id="IPR048254">
    <property type="entry name" value="CDP_ALCOHOL_P_TRANSF_CS"/>
</dbReference>
<evidence type="ECO:0000256" key="12">
    <source>
        <dbReference type="ARBA" id="ARBA00023098"/>
    </source>
</evidence>
<dbReference type="GO" id="GO:0005789">
    <property type="term" value="C:endoplasmic reticulum membrane"/>
    <property type="evidence" value="ECO:0007669"/>
    <property type="project" value="UniProtKB-SubCell"/>
</dbReference>
<evidence type="ECO:0000256" key="1">
    <source>
        <dbReference type="ARBA" id="ARBA00000287"/>
    </source>
</evidence>
<name>A0A139HMX8_9PEZI</name>
<evidence type="ECO:0000256" key="17">
    <source>
        <dbReference type="ARBA" id="ARBA00060701"/>
    </source>
</evidence>
<proteinExistence type="inferred from homology"/>
<gene>
    <name evidence="20" type="ORF">AC578_772</name>
</gene>
<dbReference type="InterPro" id="IPR050324">
    <property type="entry name" value="CDP-alcohol_PTase-I"/>
</dbReference>
<comment type="pathway">
    <text evidence="3">Lipid metabolism.</text>
</comment>
<evidence type="ECO:0000256" key="16">
    <source>
        <dbReference type="ARBA" id="ARBA00032361"/>
    </source>
</evidence>
<dbReference type="STRING" id="321146.A0A139HMX8"/>
<keyword evidence="15 18" id="KW-1208">Phospholipid metabolism</keyword>
<dbReference type="PIRSF" id="PIRSF000852">
    <property type="entry name" value="Phosphatidylserine_synth_fun"/>
    <property type="match status" value="1"/>
</dbReference>
<evidence type="ECO:0000256" key="11">
    <source>
        <dbReference type="ARBA" id="ARBA00022989"/>
    </source>
</evidence>
<dbReference type="EC" id="2.7.8.8" evidence="5 18"/>
<dbReference type="PANTHER" id="PTHR14269:SF61">
    <property type="entry name" value="CDP-DIACYLGLYCEROL--SERINE O-PHOSPHATIDYLTRANSFERASE"/>
    <property type="match status" value="1"/>
</dbReference>
<accession>A0A139HMX8</accession>
<evidence type="ECO:0000256" key="19">
    <source>
        <dbReference type="RuleBase" id="RU003750"/>
    </source>
</evidence>
<keyword evidence="13 18" id="KW-0472">Membrane</keyword>
<keyword evidence="8 18" id="KW-0808">Transferase</keyword>
<evidence type="ECO:0000256" key="7">
    <source>
        <dbReference type="ARBA" id="ARBA00022516"/>
    </source>
</evidence>
<evidence type="ECO:0000256" key="9">
    <source>
        <dbReference type="ARBA" id="ARBA00022692"/>
    </source>
</evidence>
<dbReference type="PROSITE" id="PS00379">
    <property type="entry name" value="CDP_ALCOHOL_P_TRANSF"/>
    <property type="match status" value="1"/>
</dbReference>
<comment type="similarity">
    <text evidence="4 18 19">Belongs to the CDP-alcohol phosphatidyltransferase class-I family.</text>
</comment>
<dbReference type="GO" id="GO:0006659">
    <property type="term" value="P:phosphatidylserine biosynthetic process"/>
    <property type="evidence" value="ECO:0007669"/>
    <property type="project" value="UniProtKB-UniRule"/>
</dbReference>
<keyword evidence="21" id="KW-1185">Reference proteome</keyword>
<evidence type="ECO:0000313" key="20">
    <source>
        <dbReference type="EMBL" id="KXT03773.1"/>
    </source>
</evidence>
<evidence type="ECO:0000256" key="3">
    <source>
        <dbReference type="ARBA" id="ARBA00005189"/>
    </source>
</evidence>
<dbReference type="Pfam" id="PF01066">
    <property type="entry name" value="CDP-OH_P_transf"/>
    <property type="match status" value="1"/>
</dbReference>
<evidence type="ECO:0000256" key="18">
    <source>
        <dbReference type="PIRNR" id="PIRNR000852"/>
    </source>
</evidence>
<reference evidence="20" key="1">
    <citation type="submission" date="2015-07" db="EMBL/GenBank/DDBJ databases">
        <title>Comparative genomics of the Sigatoka disease complex on banana suggests a link between parallel evolutionary changes in Pseudocercospora fijiensis and Pseudocercospora eumusae and increased virulence on the banana host.</title>
        <authorList>
            <person name="Chang T.-C."/>
            <person name="Salvucci A."/>
            <person name="Crous P.W."/>
            <person name="Stergiopoulos I."/>
        </authorList>
    </citation>
    <scope>NUCLEOTIDE SEQUENCE [LARGE SCALE GENOMIC DNA]</scope>
    <source>
        <strain evidence="20">CBS 114824</strain>
    </source>
</reference>
<keyword evidence="7 18" id="KW-0444">Lipid biosynthesis</keyword>
<evidence type="ECO:0000256" key="4">
    <source>
        <dbReference type="ARBA" id="ARBA00010441"/>
    </source>
</evidence>